<dbReference type="Proteomes" id="UP001058271">
    <property type="component" value="Chromosome"/>
</dbReference>
<accession>A0ABY5ZH12</accession>
<keyword evidence="2" id="KW-1185">Reference proteome</keyword>
<organism evidence="1 2">
    <name type="scientific">Dactylosporangium roseum</name>
    <dbReference type="NCBI Taxonomy" id="47989"/>
    <lineage>
        <taxon>Bacteria</taxon>
        <taxon>Bacillati</taxon>
        <taxon>Actinomycetota</taxon>
        <taxon>Actinomycetes</taxon>
        <taxon>Micromonosporales</taxon>
        <taxon>Micromonosporaceae</taxon>
        <taxon>Dactylosporangium</taxon>
    </lineage>
</organism>
<gene>
    <name evidence="1" type="ORF">Drose_18455</name>
</gene>
<evidence type="ECO:0000313" key="2">
    <source>
        <dbReference type="Proteomes" id="UP001058271"/>
    </source>
</evidence>
<sequence length="265" mass="29857">MDDTGEEAARDRAAVRLEAGDLSFFYRPRVDDDLVASLDEVQRLLLVLRPWTGHAVRLLVVGRKRLPDVGAHERAWCFVDRVVARPKELREALDERRYMTKTRGERVQPPARPAGEGEYTIARHDDHTHFEYALELPERPGPVQRDLNIETQAGYIVAVRNPRTPAPQGVGRAWTRAGRKGPELSPALLARFGGRRFSPLDPPAFLDHEGVELVLVGASRDDAEELGLRPGDRDAESAARGALLEELRIERRQHLLEPLLAGEWR</sequence>
<proteinExistence type="predicted"/>
<reference evidence="1" key="1">
    <citation type="submission" date="2021-04" db="EMBL/GenBank/DDBJ databases">
        <title>Biosynthetic gene clusters of Dactylosporangioum roseum.</title>
        <authorList>
            <person name="Hartkoorn R.C."/>
            <person name="Beaudoing E."/>
            <person name="Hot D."/>
            <person name="Moureu S."/>
        </authorList>
    </citation>
    <scope>NUCLEOTIDE SEQUENCE</scope>
    <source>
        <strain evidence="1">NRRL B-16295</strain>
    </source>
</reference>
<name>A0ABY5ZH12_9ACTN</name>
<dbReference type="PANTHER" id="PTHR34776">
    <property type="entry name" value="F17F16.3 PROTEIN"/>
    <property type="match status" value="1"/>
</dbReference>
<dbReference type="RefSeq" id="WP_260729447.1">
    <property type="nucleotide sequence ID" value="NZ_BAAABS010000090.1"/>
</dbReference>
<dbReference type="PANTHER" id="PTHR34776:SF1">
    <property type="entry name" value="F17F16.3 PROTEIN"/>
    <property type="match status" value="1"/>
</dbReference>
<evidence type="ECO:0000313" key="1">
    <source>
        <dbReference type="EMBL" id="UWZ40008.1"/>
    </source>
</evidence>
<dbReference type="EMBL" id="CP073721">
    <property type="protein sequence ID" value="UWZ40008.1"/>
    <property type="molecule type" value="Genomic_DNA"/>
</dbReference>
<protein>
    <submittedName>
        <fullName evidence="1">Uncharacterized protein</fullName>
    </submittedName>
</protein>